<evidence type="ECO:0000256" key="7">
    <source>
        <dbReference type="ARBA" id="ARBA00022813"/>
    </source>
</evidence>
<accession>A0A368C157</accession>
<dbReference type="CDD" id="cd06529">
    <property type="entry name" value="S24_LexA-like"/>
    <property type="match status" value="1"/>
</dbReference>
<evidence type="ECO:0000256" key="11">
    <source>
        <dbReference type="ARBA" id="ARBA00023204"/>
    </source>
</evidence>
<name>A0A368C157_9GAMM</name>
<dbReference type="Gene3D" id="1.10.10.10">
    <property type="entry name" value="Winged helix-like DNA-binding domain superfamily/Winged helix DNA-binding domain"/>
    <property type="match status" value="1"/>
</dbReference>
<evidence type="ECO:0000256" key="1">
    <source>
        <dbReference type="ARBA" id="ARBA00007484"/>
    </source>
</evidence>
<dbReference type="InterPro" id="IPR006199">
    <property type="entry name" value="LexA_DNA-bd_dom"/>
</dbReference>
<keyword evidence="7 13" id="KW-0068">Autocatalytic cleavage</keyword>
<dbReference type="PRINTS" id="PR00726">
    <property type="entry name" value="LEXASERPTASE"/>
</dbReference>
<dbReference type="InterPro" id="IPR039418">
    <property type="entry name" value="LexA-like"/>
</dbReference>
<evidence type="ECO:0000256" key="13">
    <source>
        <dbReference type="HAMAP-Rule" id="MF_00015"/>
    </source>
</evidence>
<dbReference type="NCBIfam" id="TIGR00498">
    <property type="entry name" value="lexA"/>
    <property type="match status" value="1"/>
</dbReference>
<dbReference type="InterPro" id="IPR036390">
    <property type="entry name" value="WH_DNA-bd_sf"/>
</dbReference>
<evidence type="ECO:0000256" key="4">
    <source>
        <dbReference type="ARBA" id="ARBA00022705"/>
    </source>
</evidence>
<feature type="active site" description="For autocatalytic cleavage activity" evidence="13">
    <location>
        <position position="159"/>
    </location>
</feature>
<keyword evidence="6 13" id="KW-0378">Hydrolase</keyword>
<keyword evidence="5 13" id="KW-0227">DNA damage</keyword>
<evidence type="ECO:0000256" key="14">
    <source>
        <dbReference type="RuleBase" id="RU003991"/>
    </source>
</evidence>
<dbReference type="Pfam" id="PF00717">
    <property type="entry name" value="Peptidase_S24"/>
    <property type="match status" value="1"/>
</dbReference>
<comment type="catalytic activity">
    <reaction evidence="13">
        <text>Hydrolysis of Ala-|-Gly bond in repressor LexA.</text>
        <dbReference type="EC" id="3.4.21.88"/>
    </reaction>
</comment>
<feature type="domain" description="LexA repressor DNA-binding" evidence="16">
    <location>
        <begin position="1"/>
        <end position="65"/>
    </location>
</feature>
<dbReference type="InterPro" id="IPR006197">
    <property type="entry name" value="Peptidase_S24_LexA"/>
</dbReference>
<feature type="DNA-binding region" description="H-T-H motif" evidence="13">
    <location>
        <begin position="28"/>
        <end position="48"/>
    </location>
</feature>
<keyword evidence="3 13" id="KW-0678">Repressor</keyword>
<evidence type="ECO:0000256" key="6">
    <source>
        <dbReference type="ARBA" id="ARBA00022801"/>
    </source>
</evidence>
<dbReference type="GO" id="GO:0006260">
    <property type="term" value="P:DNA replication"/>
    <property type="evidence" value="ECO:0007669"/>
    <property type="project" value="UniProtKB-UniRule"/>
</dbReference>
<evidence type="ECO:0000256" key="10">
    <source>
        <dbReference type="ARBA" id="ARBA00023163"/>
    </source>
</evidence>
<dbReference type="SUPFAM" id="SSF46785">
    <property type="entry name" value="Winged helix' DNA-binding domain"/>
    <property type="match status" value="1"/>
</dbReference>
<evidence type="ECO:0000313" key="18">
    <source>
        <dbReference type="Proteomes" id="UP000253307"/>
    </source>
</evidence>
<reference evidence="17 18" key="1">
    <citation type="journal article" date="2018" name="Microbiome">
        <title>Fine metagenomic profile of the Mediterranean stratified and mixed water columns revealed by assembly and recruitment.</title>
        <authorList>
            <person name="Haro-Moreno J.M."/>
            <person name="Lopez-Perez M."/>
            <person name="De La Torre J.R."/>
            <person name="Picazo A."/>
            <person name="Camacho A."/>
            <person name="Rodriguez-Valera F."/>
        </authorList>
    </citation>
    <scope>NUCLEOTIDE SEQUENCE [LARGE SCALE GENOMIC DNA]</scope>
    <source>
        <strain evidence="17">MED-G82</strain>
    </source>
</reference>
<evidence type="ECO:0000256" key="5">
    <source>
        <dbReference type="ARBA" id="ARBA00022763"/>
    </source>
</evidence>
<evidence type="ECO:0000313" key="17">
    <source>
        <dbReference type="EMBL" id="RCL42867.1"/>
    </source>
</evidence>
<dbReference type="HAMAP" id="MF_00015">
    <property type="entry name" value="LexA"/>
    <property type="match status" value="1"/>
</dbReference>
<sequence length="202" mass="22106">MKDLTAQQSKVLNCIEESINKTGFPPTRAEICQKLGFKSPNAAESHLRALEKKNIISIAGGSSRGISIKNKKSSSGASIPVIGLVAAGSATLASENIEREINVDPSLFSRNVDYFLKVKGLSMIEDGIYEDDLVAIHKTNDFKNGDLAVVRTEDDVTLKYIFKENHKLLLKPANKDFDPIHIDLRNESAEVEGIGIGLIRKN</sequence>
<dbReference type="InterPro" id="IPR036286">
    <property type="entry name" value="LexA/Signal_pep-like_sf"/>
</dbReference>
<dbReference type="GO" id="GO:0006508">
    <property type="term" value="P:proteolysis"/>
    <property type="evidence" value="ECO:0007669"/>
    <property type="project" value="InterPro"/>
</dbReference>
<proteinExistence type="inferred from homology"/>
<comment type="similarity">
    <text evidence="1 13 14">Belongs to the peptidase S24 family.</text>
</comment>
<dbReference type="EC" id="3.4.21.88" evidence="13"/>
<dbReference type="InterPro" id="IPR006200">
    <property type="entry name" value="LexA"/>
</dbReference>
<keyword evidence="4 13" id="KW-0235">DNA replication</keyword>
<dbReference type="InterPro" id="IPR036388">
    <property type="entry name" value="WH-like_DNA-bd_sf"/>
</dbReference>
<dbReference type="SUPFAM" id="SSF51306">
    <property type="entry name" value="LexA/Signal peptidase"/>
    <property type="match status" value="1"/>
</dbReference>
<evidence type="ECO:0000259" key="15">
    <source>
        <dbReference type="Pfam" id="PF00717"/>
    </source>
</evidence>
<keyword evidence="11 13" id="KW-0234">DNA repair</keyword>
<comment type="subunit">
    <text evidence="2 13">Homodimer.</text>
</comment>
<organism evidence="17 18">
    <name type="scientific">SAR86 cluster bacterium</name>
    <dbReference type="NCBI Taxonomy" id="2030880"/>
    <lineage>
        <taxon>Bacteria</taxon>
        <taxon>Pseudomonadati</taxon>
        <taxon>Pseudomonadota</taxon>
        <taxon>Gammaproteobacteria</taxon>
        <taxon>SAR86 cluster</taxon>
    </lineage>
</organism>
<evidence type="ECO:0000256" key="3">
    <source>
        <dbReference type="ARBA" id="ARBA00022491"/>
    </source>
</evidence>
<keyword evidence="9 13" id="KW-0238">DNA-binding</keyword>
<dbReference type="GO" id="GO:0004252">
    <property type="term" value="F:serine-type endopeptidase activity"/>
    <property type="evidence" value="ECO:0007669"/>
    <property type="project" value="UniProtKB-UniRule"/>
</dbReference>
<dbReference type="InterPro" id="IPR015927">
    <property type="entry name" value="Peptidase_S24_S26A/B/C"/>
</dbReference>
<feature type="active site" description="For autocatalytic cleavage activity" evidence="13">
    <location>
        <position position="122"/>
    </location>
</feature>
<evidence type="ECO:0000256" key="9">
    <source>
        <dbReference type="ARBA" id="ARBA00023125"/>
    </source>
</evidence>
<dbReference type="InterPro" id="IPR050077">
    <property type="entry name" value="LexA_repressor"/>
</dbReference>
<feature type="domain" description="Peptidase S24/S26A/S26B/S26C" evidence="15">
    <location>
        <begin position="80"/>
        <end position="193"/>
    </location>
</feature>
<keyword evidence="8 13" id="KW-0805">Transcription regulation</keyword>
<gene>
    <name evidence="13" type="primary">lexA</name>
    <name evidence="17" type="ORF">DBW96_00230</name>
</gene>
<protein>
    <recommendedName>
        <fullName evidence="13">LexA repressor</fullName>
        <ecNumber evidence="13">3.4.21.88</ecNumber>
    </recommendedName>
</protein>
<keyword evidence="12 13" id="KW-0742">SOS response</keyword>
<dbReference type="Proteomes" id="UP000253307">
    <property type="component" value="Unassembled WGS sequence"/>
</dbReference>
<evidence type="ECO:0000256" key="2">
    <source>
        <dbReference type="ARBA" id="ARBA00011738"/>
    </source>
</evidence>
<dbReference type="FunFam" id="2.10.109.10:FF:000001">
    <property type="entry name" value="LexA repressor"/>
    <property type="match status" value="1"/>
</dbReference>
<dbReference type="GO" id="GO:0045892">
    <property type="term" value="P:negative regulation of DNA-templated transcription"/>
    <property type="evidence" value="ECO:0007669"/>
    <property type="project" value="UniProtKB-UniRule"/>
</dbReference>
<comment type="function">
    <text evidence="13">Represses a number of genes involved in the response to DNA damage (SOS response), including recA and lexA. In the presence of single-stranded DNA, RecA interacts with LexA causing an autocatalytic cleavage which disrupts the DNA-binding part of LexA, leading to derepression of the SOS regulon and eventually DNA repair.</text>
</comment>
<dbReference type="GO" id="GO:0009432">
    <property type="term" value="P:SOS response"/>
    <property type="evidence" value="ECO:0007669"/>
    <property type="project" value="UniProtKB-UniRule"/>
</dbReference>
<dbReference type="GO" id="GO:0003677">
    <property type="term" value="F:DNA binding"/>
    <property type="evidence" value="ECO:0007669"/>
    <property type="project" value="UniProtKB-UniRule"/>
</dbReference>
<feature type="site" description="Cleavage; by autolysis" evidence="13">
    <location>
        <begin position="87"/>
        <end position="88"/>
    </location>
</feature>
<evidence type="ECO:0000256" key="8">
    <source>
        <dbReference type="ARBA" id="ARBA00023015"/>
    </source>
</evidence>
<dbReference type="PANTHER" id="PTHR33516:SF2">
    <property type="entry name" value="LEXA REPRESSOR-RELATED"/>
    <property type="match status" value="1"/>
</dbReference>
<dbReference type="AlphaFoldDB" id="A0A368C157"/>
<dbReference type="EMBL" id="QOPE01000001">
    <property type="protein sequence ID" value="RCL42867.1"/>
    <property type="molecule type" value="Genomic_DNA"/>
</dbReference>
<dbReference type="Gene3D" id="2.10.109.10">
    <property type="entry name" value="Umud Fragment, subunit A"/>
    <property type="match status" value="1"/>
</dbReference>
<keyword evidence="10 13" id="KW-0804">Transcription</keyword>
<dbReference type="PANTHER" id="PTHR33516">
    <property type="entry name" value="LEXA REPRESSOR"/>
    <property type="match status" value="1"/>
</dbReference>
<evidence type="ECO:0000256" key="12">
    <source>
        <dbReference type="ARBA" id="ARBA00023236"/>
    </source>
</evidence>
<evidence type="ECO:0000259" key="16">
    <source>
        <dbReference type="Pfam" id="PF01726"/>
    </source>
</evidence>
<comment type="caution">
    <text evidence="17">The sequence shown here is derived from an EMBL/GenBank/DDBJ whole genome shotgun (WGS) entry which is preliminary data.</text>
</comment>
<dbReference type="Pfam" id="PF01726">
    <property type="entry name" value="LexA_DNA_bind"/>
    <property type="match status" value="1"/>
</dbReference>
<dbReference type="GO" id="GO:0006281">
    <property type="term" value="P:DNA repair"/>
    <property type="evidence" value="ECO:0007669"/>
    <property type="project" value="UniProtKB-UniRule"/>
</dbReference>
<dbReference type="FunFam" id="1.10.10.10:FF:000009">
    <property type="entry name" value="LexA repressor"/>
    <property type="match status" value="1"/>
</dbReference>